<dbReference type="SUPFAM" id="SSF46894">
    <property type="entry name" value="C-terminal effector domain of the bipartite response regulators"/>
    <property type="match status" value="1"/>
</dbReference>
<dbReference type="EMBL" id="VBWP01000004">
    <property type="protein sequence ID" value="TLG74290.1"/>
    <property type="molecule type" value="Genomic_DNA"/>
</dbReference>
<dbReference type="SMART" id="SM00448">
    <property type="entry name" value="REC"/>
    <property type="match status" value="1"/>
</dbReference>
<dbReference type="SUPFAM" id="SSF52172">
    <property type="entry name" value="CheY-like"/>
    <property type="match status" value="1"/>
</dbReference>
<gene>
    <name evidence="10" type="ORF">FEZ08_06175</name>
</gene>
<dbReference type="RefSeq" id="WP_138190842.1">
    <property type="nucleotide sequence ID" value="NZ_VBWP01000004.1"/>
</dbReference>
<keyword evidence="2" id="KW-0902">Two-component regulatory system</keyword>
<dbReference type="SMART" id="SM00862">
    <property type="entry name" value="Trans_reg_C"/>
    <property type="match status" value="1"/>
</dbReference>
<dbReference type="Proteomes" id="UP000306912">
    <property type="component" value="Unassembled WGS sequence"/>
</dbReference>
<keyword evidence="11" id="KW-1185">Reference proteome</keyword>
<keyword evidence="5" id="KW-0804">Transcription</keyword>
<protein>
    <submittedName>
        <fullName evidence="10">Response regulator transcription factor</fullName>
    </submittedName>
</protein>
<feature type="domain" description="OmpR/PhoB-type" evidence="9">
    <location>
        <begin position="130"/>
        <end position="230"/>
    </location>
</feature>
<organism evidence="10 11">
    <name type="scientific">Culicoidibacter larvae</name>
    <dbReference type="NCBI Taxonomy" id="2579976"/>
    <lineage>
        <taxon>Bacteria</taxon>
        <taxon>Bacillati</taxon>
        <taxon>Bacillota</taxon>
        <taxon>Culicoidibacteria</taxon>
        <taxon>Culicoidibacterales</taxon>
        <taxon>Culicoidibacteraceae</taxon>
        <taxon>Culicoidibacter</taxon>
    </lineage>
</organism>
<name>A0A5R8QDD0_9FIRM</name>
<dbReference type="InParanoid" id="A0A5R8QDD0"/>
<dbReference type="InterPro" id="IPR001789">
    <property type="entry name" value="Sig_transdc_resp-reg_receiver"/>
</dbReference>
<evidence type="ECO:0000256" key="3">
    <source>
        <dbReference type="ARBA" id="ARBA00023015"/>
    </source>
</evidence>
<evidence type="ECO:0000313" key="11">
    <source>
        <dbReference type="Proteomes" id="UP000306912"/>
    </source>
</evidence>
<dbReference type="FunFam" id="1.10.10.10:FF:000018">
    <property type="entry name" value="DNA-binding response regulator ResD"/>
    <property type="match status" value="1"/>
</dbReference>
<dbReference type="InterPro" id="IPR011006">
    <property type="entry name" value="CheY-like_superfamily"/>
</dbReference>
<evidence type="ECO:0000259" key="9">
    <source>
        <dbReference type="PROSITE" id="PS51755"/>
    </source>
</evidence>
<reference evidence="10 11" key="1">
    <citation type="submission" date="2019-05" db="EMBL/GenBank/DDBJ databases">
        <title>Culicoidintestinum kansasii gen. nov., sp. nov. from the gastrointestinal tract of the biting midge, Culicoides sonorensis.</title>
        <authorList>
            <person name="Neupane S."/>
            <person name="Ghosh A."/>
            <person name="Gunther S."/>
            <person name="Martin K."/>
            <person name="Zurek L."/>
        </authorList>
    </citation>
    <scope>NUCLEOTIDE SEQUENCE [LARGE SCALE GENOMIC DNA]</scope>
    <source>
        <strain evidence="10 11">CS-1</strain>
    </source>
</reference>
<evidence type="ECO:0000259" key="8">
    <source>
        <dbReference type="PROSITE" id="PS50110"/>
    </source>
</evidence>
<feature type="modified residue" description="4-aspartylphosphate" evidence="6">
    <location>
        <position position="54"/>
    </location>
</feature>
<evidence type="ECO:0000256" key="6">
    <source>
        <dbReference type="PROSITE-ProRule" id="PRU00169"/>
    </source>
</evidence>
<evidence type="ECO:0000256" key="4">
    <source>
        <dbReference type="ARBA" id="ARBA00023125"/>
    </source>
</evidence>
<evidence type="ECO:0000256" key="7">
    <source>
        <dbReference type="PROSITE-ProRule" id="PRU01091"/>
    </source>
</evidence>
<dbReference type="InterPro" id="IPR039420">
    <property type="entry name" value="WalR-like"/>
</dbReference>
<dbReference type="Pfam" id="PF00072">
    <property type="entry name" value="Response_reg"/>
    <property type="match status" value="1"/>
</dbReference>
<evidence type="ECO:0000256" key="2">
    <source>
        <dbReference type="ARBA" id="ARBA00023012"/>
    </source>
</evidence>
<keyword evidence="3" id="KW-0805">Transcription regulation</keyword>
<dbReference type="PANTHER" id="PTHR48111">
    <property type="entry name" value="REGULATOR OF RPOS"/>
    <property type="match status" value="1"/>
</dbReference>
<dbReference type="GO" id="GO:0032993">
    <property type="term" value="C:protein-DNA complex"/>
    <property type="evidence" value="ECO:0007669"/>
    <property type="project" value="TreeGrafter"/>
</dbReference>
<dbReference type="Pfam" id="PF00486">
    <property type="entry name" value="Trans_reg_C"/>
    <property type="match status" value="1"/>
</dbReference>
<dbReference type="GO" id="GO:0000976">
    <property type="term" value="F:transcription cis-regulatory region binding"/>
    <property type="evidence" value="ECO:0007669"/>
    <property type="project" value="TreeGrafter"/>
</dbReference>
<dbReference type="PANTHER" id="PTHR48111:SF21">
    <property type="entry name" value="DNA-BINDING DUAL MASTER TRANSCRIPTIONAL REGULATOR RPAA"/>
    <property type="match status" value="1"/>
</dbReference>
<feature type="DNA-binding region" description="OmpR/PhoB-type" evidence="7">
    <location>
        <begin position="130"/>
        <end position="230"/>
    </location>
</feature>
<keyword evidence="4 7" id="KW-0238">DNA-binding</keyword>
<accession>A0A5R8QDD0</accession>
<dbReference type="AlphaFoldDB" id="A0A5R8QDD0"/>
<dbReference type="InterPro" id="IPR016032">
    <property type="entry name" value="Sig_transdc_resp-reg_C-effctor"/>
</dbReference>
<dbReference type="GO" id="GO:0000156">
    <property type="term" value="F:phosphorelay response regulator activity"/>
    <property type="evidence" value="ECO:0007669"/>
    <property type="project" value="TreeGrafter"/>
</dbReference>
<dbReference type="PROSITE" id="PS50110">
    <property type="entry name" value="RESPONSE_REGULATORY"/>
    <property type="match status" value="1"/>
</dbReference>
<dbReference type="Gene3D" id="3.40.50.2300">
    <property type="match status" value="1"/>
</dbReference>
<dbReference type="InterPro" id="IPR036388">
    <property type="entry name" value="WH-like_DNA-bd_sf"/>
</dbReference>
<dbReference type="Gene3D" id="6.10.250.690">
    <property type="match status" value="1"/>
</dbReference>
<comment type="caution">
    <text evidence="10">The sequence shown here is derived from an EMBL/GenBank/DDBJ whole genome shotgun (WGS) entry which is preliminary data.</text>
</comment>
<sequence>MNGYRILIIEDEYMLAKNIELYLKNNGCSVQIVATEADAIEQLEQNKYDAAIVDITLPDGDGWSIVRHIKKYYPAMVVLITSARRSEDDKVFGFELGADDYLTKPISLKELYARLLARLQAAELILESTQPHFFQPDLEKALVINTKSHIVTENGKEIHFKPKEFELVVFLNEHPDQVFTRDDLLGAVWGYDFDGDERTVDSHIKKIRAKSAYLKEHLTTIWGVGYRLNSKGADDNA</sequence>
<dbReference type="Gene3D" id="1.10.10.10">
    <property type="entry name" value="Winged helix-like DNA-binding domain superfamily/Winged helix DNA-binding domain"/>
    <property type="match status" value="1"/>
</dbReference>
<dbReference type="OrthoDB" id="9790442at2"/>
<dbReference type="CDD" id="cd00383">
    <property type="entry name" value="trans_reg_C"/>
    <property type="match status" value="1"/>
</dbReference>
<evidence type="ECO:0000256" key="1">
    <source>
        <dbReference type="ARBA" id="ARBA00022553"/>
    </source>
</evidence>
<dbReference type="InterPro" id="IPR001867">
    <property type="entry name" value="OmpR/PhoB-type_DNA-bd"/>
</dbReference>
<evidence type="ECO:0000256" key="5">
    <source>
        <dbReference type="ARBA" id="ARBA00023163"/>
    </source>
</evidence>
<keyword evidence="1 6" id="KW-0597">Phosphoprotein</keyword>
<proteinExistence type="predicted"/>
<dbReference type="GO" id="GO:0006355">
    <property type="term" value="P:regulation of DNA-templated transcription"/>
    <property type="evidence" value="ECO:0007669"/>
    <property type="project" value="InterPro"/>
</dbReference>
<feature type="domain" description="Response regulatory" evidence="8">
    <location>
        <begin position="5"/>
        <end position="119"/>
    </location>
</feature>
<dbReference type="PROSITE" id="PS51755">
    <property type="entry name" value="OMPR_PHOB"/>
    <property type="match status" value="1"/>
</dbReference>
<evidence type="ECO:0000313" key="10">
    <source>
        <dbReference type="EMBL" id="TLG74290.1"/>
    </source>
</evidence>
<dbReference type="GO" id="GO:0005829">
    <property type="term" value="C:cytosol"/>
    <property type="evidence" value="ECO:0007669"/>
    <property type="project" value="TreeGrafter"/>
</dbReference>